<evidence type="ECO:0000313" key="2">
    <source>
        <dbReference type="Proteomes" id="UP000202420"/>
    </source>
</evidence>
<dbReference type="EMBL" id="EF101928">
    <property type="protein sequence ID" value="ABT16382.1"/>
    <property type="molecule type" value="Genomic_DNA"/>
</dbReference>
<evidence type="ECO:0000313" key="1">
    <source>
        <dbReference type="EMBL" id="ABT16382.1"/>
    </source>
</evidence>
<accession>A7K8K8</accession>
<protein>
    <submittedName>
        <fullName evidence="1">Uncharacterized protein z248R</fullName>
    </submittedName>
</protein>
<name>A7K8K8_9PHYC</name>
<dbReference type="GeneID" id="5470990"/>
<keyword evidence="2" id="KW-1185">Reference proteome</keyword>
<dbReference type="Proteomes" id="UP000202420">
    <property type="component" value="Segment"/>
</dbReference>
<dbReference type="KEGG" id="vg:5470990"/>
<sequence length="70" mass="7500">MGLDSGEFCTHLADVITGAETAWVDALLTEHLQTEENICFLIGNGQKPCRGGLLVIPTATATCRIRRGGR</sequence>
<dbReference type="RefSeq" id="YP_001426729.1">
    <property type="nucleotide sequence ID" value="NC_008724.1"/>
</dbReference>
<organism evidence="1 2">
    <name type="scientific">Chlorovirus heliozoae</name>
    <dbReference type="NCBI Taxonomy" id="322019"/>
    <lineage>
        <taxon>Viruses</taxon>
        <taxon>Varidnaviria</taxon>
        <taxon>Bamfordvirae</taxon>
        <taxon>Nucleocytoviricota</taxon>
        <taxon>Megaviricetes</taxon>
        <taxon>Algavirales</taxon>
        <taxon>Phycodnaviridae</taxon>
        <taxon>Chlorovirus</taxon>
    </lineage>
</organism>
<proteinExistence type="predicted"/>
<gene>
    <name evidence="1" type="primary">z248R</name>
    <name evidence="1" type="ORF">ATCV1_z248R</name>
</gene>
<reference evidence="1 2" key="1">
    <citation type="submission" date="2006-09" db="EMBL/GenBank/DDBJ databases">
        <title>Sequence and annotation of the 288-kb ATCV-1 virus that infects an endosymbiotic Chlorella strain of the heliozoon Acanthocystis turfacea.</title>
        <authorList>
            <person name="Fitzgerald L.A."/>
            <person name="Graves M.V."/>
            <person name="Li X."/>
            <person name="Pfitzner A.J.P."/>
            <person name="Hartigan J."/>
            <person name="Van Etten J.L."/>
        </authorList>
    </citation>
    <scope>NUCLEOTIDE SEQUENCE [LARGE SCALE GENOMIC DNA]</scope>
    <source>
        <strain evidence="1 2">ATCV-1</strain>
    </source>
</reference>